<evidence type="ECO:0000313" key="4">
    <source>
        <dbReference type="EMBL" id="MDY7232234.1"/>
    </source>
</evidence>
<reference evidence="4 5" key="1">
    <citation type="submission" date="2023-12" db="EMBL/GenBank/DDBJ databases">
        <title>the genome sequence of Hyalangium sp. s54d21.</title>
        <authorList>
            <person name="Zhang X."/>
        </authorList>
    </citation>
    <scope>NUCLEOTIDE SEQUENCE [LARGE SCALE GENOMIC DNA]</scope>
    <source>
        <strain evidence="5">s54d21</strain>
    </source>
</reference>
<keyword evidence="2" id="KW-0012">Acyltransferase</keyword>
<dbReference type="PANTHER" id="PTHR43877">
    <property type="entry name" value="AMINOALKYLPHOSPHONATE N-ACETYLTRANSFERASE-RELATED-RELATED"/>
    <property type="match status" value="1"/>
</dbReference>
<dbReference type="InterPro" id="IPR050832">
    <property type="entry name" value="Bact_Acetyltransf"/>
</dbReference>
<evidence type="ECO:0000313" key="5">
    <source>
        <dbReference type="Proteomes" id="UP001291309"/>
    </source>
</evidence>
<organism evidence="4 5">
    <name type="scientific">Hyalangium rubrum</name>
    <dbReference type="NCBI Taxonomy" id="3103134"/>
    <lineage>
        <taxon>Bacteria</taxon>
        <taxon>Pseudomonadati</taxon>
        <taxon>Myxococcota</taxon>
        <taxon>Myxococcia</taxon>
        <taxon>Myxococcales</taxon>
        <taxon>Cystobacterineae</taxon>
        <taxon>Archangiaceae</taxon>
        <taxon>Hyalangium</taxon>
    </lineage>
</organism>
<comment type="caution">
    <text evidence="4">The sequence shown here is derived from an EMBL/GenBank/DDBJ whole genome shotgun (WGS) entry which is preliminary data.</text>
</comment>
<dbReference type="EMBL" id="JAXIVS010000018">
    <property type="protein sequence ID" value="MDY7232234.1"/>
    <property type="molecule type" value="Genomic_DNA"/>
</dbReference>
<dbReference type="RefSeq" id="WP_321550947.1">
    <property type="nucleotide sequence ID" value="NZ_JAXIVS010000018.1"/>
</dbReference>
<evidence type="ECO:0000259" key="3">
    <source>
        <dbReference type="PROSITE" id="PS51186"/>
    </source>
</evidence>
<dbReference type="Pfam" id="PF00583">
    <property type="entry name" value="Acetyltransf_1"/>
    <property type="match status" value="1"/>
</dbReference>
<dbReference type="InterPro" id="IPR000182">
    <property type="entry name" value="GNAT_dom"/>
</dbReference>
<keyword evidence="1" id="KW-0808">Transferase</keyword>
<dbReference type="PROSITE" id="PS51186">
    <property type="entry name" value="GNAT"/>
    <property type="match status" value="1"/>
</dbReference>
<dbReference type="CDD" id="cd04301">
    <property type="entry name" value="NAT_SF"/>
    <property type="match status" value="1"/>
</dbReference>
<protein>
    <submittedName>
        <fullName evidence="4">GNAT family N-acetyltransferase</fullName>
    </submittedName>
</protein>
<evidence type="ECO:0000256" key="2">
    <source>
        <dbReference type="ARBA" id="ARBA00023315"/>
    </source>
</evidence>
<keyword evidence="5" id="KW-1185">Reference proteome</keyword>
<sequence>MLSLPLELGLTARRLEEKDTAALQALCDACADYHVLIYGEPAGPGEARNLLTELPPGRTLEDKFFFGLFTPRPRLCGALDLVRDCREPGEWYLGLLLLEPGVRGKGLGEGILRAAEGWARAQGAWRIRLACAEQNTSGRRFWERHGYREDKPFPPRRMGTRETVLVELVHALE</sequence>
<name>A0ABU5HFI1_9BACT</name>
<dbReference type="PANTHER" id="PTHR43877:SF2">
    <property type="entry name" value="AMINOALKYLPHOSPHONATE N-ACETYLTRANSFERASE-RELATED"/>
    <property type="match status" value="1"/>
</dbReference>
<feature type="domain" description="N-acetyltransferase" evidence="3">
    <location>
        <begin position="10"/>
        <end position="173"/>
    </location>
</feature>
<evidence type="ECO:0000256" key="1">
    <source>
        <dbReference type="ARBA" id="ARBA00022679"/>
    </source>
</evidence>
<dbReference type="Gene3D" id="3.40.630.30">
    <property type="match status" value="1"/>
</dbReference>
<proteinExistence type="predicted"/>
<dbReference type="SUPFAM" id="SSF55729">
    <property type="entry name" value="Acyl-CoA N-acyltransferases (Nat)"/>
    <property type="match status" value="1"/>
</dbReference>
<dbReference type="InterPro" id="IPR016181">
    <property type="entry name" value="Acyl_CoA_acyltransferase"/>
</dbReference>
<gene>
    <name evidence="4" type="ORF">SYV04_37950</name>
</gene>
<accession>A0ABU5HFI1</accession>
<dbReference type="Proteomes" id="UP001291309">
    <property type="component" value="Unassembled WGS sequence"/>
</dbReference>